<dbReference type="GO" id="GO:0043123">
    <property type="term" value="P:positive regulation of canonical NF-kappaB signal transduction"/>
    <property type="evidence" value="ECO:0007669"/>
    <property type="project" value="InterPro"/>
</dbReference>
<dbReference type="FunFam" id="1.10.533.10:FF:000029">
    <property type="entry name" value="Myeloid differentiation primary response protein MyD88"/>
    <property type="match status" value="1"/>
</dbReference>
<dbReference type="Proteomes" id="UP000694580">
    <property type="component" value="Chromosome 2"/>
</dbReference>
<keyword evidence="5 7" id="KW-0395">Inflammatory response</keyword>
<dbReference type="InterPro" id="IPR000488">
    <property type="entry name" value="Death_dom"/>
</dbReference>
<evidence type="ECO:0000256" key="7">
    <source>
        <dbReference type="PIRNR" id="PIRNR037756"/>
    </source>
</evidence>
<dbReference type="InterPro" id="IPR011029">
    <property type="entry name" value="DEATH-like_dom_sf"/>
</dbReference>
<dbReference type="Ensembl" id="ENSDCDT00010016966.1">
    <property type="protein sequence ID" value="ENSDCDP00010015997.1"/>
    <property type="gene ID" value="ENSDCDG00010007209.1"/>
</dbReference>
<evidence type="ECO:0000256" key="2">
    <source>
        <dbReference type="ARBA" id="ARBA00022490"/>
    </source>
</evidence>
<dbReference type="PROSITE" id="PS50017">
    <property type="entry name" value="DEATH_DOMAIN"/>
    <property type="match status" value="1"/>
</dbReference>
<dbReference type="InterPro" id="IPR034249">
    <property type="entry name" value="MyD88_Death"/>
</dbReference>
<dbReference type="GO" id="GO:0045087">
    <property type="term" value="P:innate immune response"/>
    <property type="evidence" value="ECO:0007669"/>
    <property type="project" value="UniProtKB-KW"/>
</dbReference>
<proteinExistence type="predicted"/>
<reference evidence="11" key="2">
    <citation type="submission" date="2025-08" db="UniProtKB">
        <authorList>
            <consortium name="Ensembl"/>
        </authorList>
    </citation>
    <scope>IDENTIFICATION</scope>
</reference>
<sequence>HSPFPIRTCPSPDMSACGDSLDLGSIPLAALNQTARKRLGLYLNPTNAVASDWMTVAELMGFTYLEIRNYKGCPSPTARILDDWEAKCPDVTVGKLLSVIESAERHDVISDLKHLIEENCREHLKKQDSPIQVAEVHSSIKTPECHSITVNDDPRGESPETFDAFICYCHSDFHFVNEMILQLEQTDHRLKLCVFDRDVLPGTCVWSITTELIEKRCKRMVVVVSDDYLDSEACDFQTKFALSLSPGARSKRLIPVVYKPMEKKFPSILRFLTVCEYNKPFSKTWFWPRLAKALSLP</sequence>
<dbReference type="Pfam" id="PF00531">
    <property type="entry name" value="Death"/>
    <property type="match status" value="1"/>
</dbReference>
<reference evidence="11" key="3">
    <citation type="submission" date="2025-09" db="UniProtKB">
        <authorList>
            <consortium name="Ensembl"/>
        </authorList>
    </citation>
    <scope>IDENTIFICATION</scope>
</reference>
<dbReference type="Gene3D" id="3.40.50.10140">
    <property type="entry name" value="Toll/interleukin-1 receptor homology (TIR) domain"/>
    <property type="match status" value="1"/>
</dbReference>
<dbReference type="Pfam" id="PF13676">
    <property type="entry name" value="TIR_2"/>
    <property type="match status" value="1"/>
</dbReference>
<evidence type="ECO:0000256" key="5">
    <source>
        <dbReference type="ARBA" id="ARBA00023198"/>
    </source>
</evidence>
<evidence type="ECO:0000313" key="11">
    <source>
        <dbReference type="Ensembl" id="ENSDCDP00010015997.1"/>
    </source>
</evidence>
<dbReference type="InterPro" id="IPR000157">
    <property type="entry name" value="TIR_dom"/>
</dbReference>
<evidence type="ECO:0000256" key="1">
    <source>
        <dbReference type="ARBA" id="ARBA00004496"/>
    </source>
</evidence>
<dbReference type="PROSITE" id="PS50104">
    <property type="entry name" value="TIR"/>
    <property type="match status" value="1"/>
</dbReference>
<dbReference type="InterPro" id="IPR035897">
    <property type="entry name" value="Toll_tir_struct_dom_sf"/>
</dbReference>
<feature type="domain" description="Death" evidence="9">
    <location>
        <begin position="38"/>
        <end position="116"/>
    </location>
</feature>
<dbReference type="PIRSF" id="PIRSF037756">
    <property type="entry name" value="MyD88"/>
    <property type="match status" value="1"/>
</dbReference>
<evidence type="ECO:0000259" key="10">
    <source>
        <dbReference type="PROSITE" id="PS50104"/>
    </source>
</evidence>
<dbReference type="GO" id="GO:0002755">
    <property type="term" value="P:MyD88-dependent toll-like receptor signaling pathway"/>
    <property type="evidence" value="ECO:0007669"/>
    <property type="project" value="InterPro"/>
</dbReference>
<feature type="modified residue" description="Phosphoserine" evidence="8">
    <location>
        <position position="245"/>
    </location>
</feature>
<name>A0AAY4B537_9TELE</name>
<evidence type="ECO:0000256" key="8">
    <source>
        <dbReference type="PIRSR" id="PIRSR037756-1"/>
    </source>
</evidence>
<dbReference type="PANTHER" id="PTHR15079:SF3">
    <property type="entry name" value="MYELOID DIFFERENTIATION PRIMARY RESPONSE PROTEIN MYD88"/>
    <property type="match status" value="1"/>
</dbReference>
<dbReference type="PANTHER" id="PTHR15079">
    <property type="entry name" value="MYD88"/>
    <property type="match status" value="1"/>
</dbReference>
<keyword evidence="12" id="KW-1185">Reference proteome</keyword>
<dbReference type="Gene3D" id="1.10.533.10">
    <property type="entry name" value="Death Domain, Fas"/>
    <property type="match status" value="1"/>
</dbReference>
<dbReference type="GO" id="GO:0005737">
    <property type="term" value="C:cytoplasm"/>
    <property type="evidence" value="ECO:0007669"/>
    <property type="project" value="UniProtKB-SubCell"/>
</dbReference>
<keyword evidence="4 7" id="KW-0391">Immunity</keyword>
<dbReference type="SUPFAM" id="SSF52200">
    <property type="entry name" value="Toll/Interleukin receptor TIR domain"/>
    <property type="match status" value="1"/>
</dbReference>
<organism evidence="11 12">
    <name type="scientific">Denticeps clupeoides</name>
    <name type="common">denticle herring</name>
    <dbReference type="NCBI Taxonomy" id="299321"/>
    <lineage>
        <taxon>Eukaryota</taxon>
        <taxon>Metazoa</taxon>
        <taxon>Chordata</taxon>
        <taxon>Craniata</taxon>
        <taxon>Vertebrata</taxon>
        <taxon>Euteleostomi</taxon>
        <taxon>Actinopterygii</taxon>
        <taxon>Neopterygii</taxon>
        <taxon>Teleostei</taxon>
        <taxon>Clupei</taxon>
        <taxon>Clupeiformes</taxon>
        <taxon>Denticipitoidei</taxon>
        <taxon>Denticipitidae</taxon>
        <taxon>Denticeps</taxon>
    </lineage>
</organism>
<comment type="function">
    <text evidence="6 7">Adapter protein involved in the Toll-like receptor and IL-1 receptor signaling pathway in the innate immune response.</text>
</comment>
<reference evidence="11 12" key="1">
    <citation type="submission" date="2020-06" db="EMBL/GenBank/DDBJ databases">
        <authorList>
            <consortium name="Wellcome Sanger Institute Data Sharing"/>
        </authorList>
    </citation>
    <scope>NUCLEOTIDE SEQUENCE [LARGE SCALE GENOMIC DNA]</scope>
</reference>
<gene>
    <name evidence="11" type="primary">MYD88</name>
</gene>
<evidence type="ECO:0000256" key="6">
    <source>
        <dbReference type="ARBA" id="ARBA00054956"/>
    </source>
</evidence>
<dbReference type="SMART" id="SM00255">
    <property type="entry name" value="TIR"/>
    <property type="match status" value="1"/>
</dbReference>
<evidence type="ECO:0000256" key="4">
    <source>
        <dbReference type="ARBA" id="ARBA00022859"/>
    </source>
</evidence>
<keyword evidence="3" id="KW-0399">Innate immunity</keyword>
<keyword evidence="2 7" id="KW-0963">Cytoplasm</keyword>
<dbReference type="GO" id="GO:0006954">
    <property type="term" value="P:inflammatory response"/>
    <property type="evidence" value="ECO:0007669"/>
    <property type="project" value="UniProtKB-KW"/>
</dbReference>
<dbReference type="SMART" id="SM00005">
    <property type="entry name" value="DEATH"/>
    <property type="match status" value="1"/>
</dbReference>
<dbReference type="GO" id="GO:0070976">
    <property type="term" value="F:TIR domain binding"/>
    <property type="evidence" value="ECO:0007669"/>
    <property type="project" value="InterPro"/>
</dbReference>
<evidence type="ECO:0000256" key="3">
    <source>
        <dbReference type="ARBA" id="ARBA00022588"/>
    </source>
</evidence>
<dbReference type="AlphaFoldDB" id="A0AAY4B537"/>
<dbReference type="GO" id="GO:0034142">
    <property type="term" value="P:toll-like receptor 4 signaling pathway"/>
    <property type="evidence" value="ECO:0007669"/>
    <property type="project" value="TreeGrafter"/>
</dbReference>
<evidence type="ECO:0000259" key="9">
    <source>
        <dbReference type="PROSITE" id="PS50017"/>
    </source>
</evidence>
<evidence type="ECO:0000313" key="12">
    <source>
        <dbReference type="Proteomes" id="UP000694580"/>
    </source>
</evidence>
<dbReference type="CDD" id="cd08312">
    <property type="entry name" value="Death_MyD88"/>
    <property type="match status" value="1"/>
</dbReference>
<dbReference type="GO" id="GO:0035325">
    <property type="term" value="F:Toll-like receptor binding"/>
    <property type="evidence" value="ECO:0007669"/>
    <property type="project" value="TreeGrafter"/>
</dbReference>
<dbReference type="SUPFAM" id="SSF47986">
    <property type="entry name" value="DEATH domain"/>
    <property type="match status" value="1"/>
</dbReference>
<feature type="domain" description="TIR" evidence="10">
    <location>
        <begin position="160"/>
        <end position="294"/>
    </location>
</feature>
<dbReference type="FunFam" id="3.40.50.10140:FF:000005">
    <property type="entry name" value="Myeloid differentiation primary response protein MyD88"/>
    <property type="match status" value="1"/>
</dbReference>
<dbReference type="GO" id="GO:0005886">
    <property type="term" value="C:plasma membrane"/>
    <property type="evidence" value="ECO:0007669"/>
    <property type="project" value="TreeGrafter"/>
</dbReference>
<dbReference type="GO" id="GO:0008063">
    <property type="term" value="P:Toll signaling pathway"/>
    <property type="evidence" value="ECO:0007669"/>
    <property type="project" value="TreeGrafter"/>
</dbReference>
<protein>
    <recommendedName>
        <fullName evidence="7">Myeloid differentiation primary response protein MyD88</fullName>
    </recommendedName>
</protein>
<dbReference type="GO" id="GO:0050830">
    <property type="term" value="P:defense response to Gram-positive bacterium"/>
    <property type="evidence" value="ECO:0007669"/>
    <property type="project" value="TreeGrafter"/>
</dbReference>
<comment type="subcellular location">
    <subcellularLocation>
        <location evidence="1 7">Cytoplasm</location>
    </subcellularLocation>
</comment>
<dbReference type="GeneTree" id="ENSGT00510000048324"/>
<accession>A0AAY4B537</accession>
<dbReference type="InterPro" id="IPR017281">
    <property type="entry name" value="Myelin_different_resp_MyD88"/>
</dbReference>